<evidence type="ECO:0000256" key="1">
    <source>
        <dbReference type="ARBA" id="ARBA00022837"/>
    </source>
</evidence>
<reference evidence="5 6" key="1">
    <citation type="journal article" date="2020" name="Nat. Food">
        <title>A phased Vanilla planifolia genome enables genetic improvement of flavour and production.</title>
        <authorList>
            <person name="Hasing T."/>
            <person name="Tang H."/>
            <person name="Brym M."/>
            <person name="Khazi F."/>
            <person name="Huang T."/>
            <person name="Chambers A.H."/>
        </authorList>
    </citation>
    <scope>NUCLEOTIDE SEQUENCE [LARGE SCALE GENOMIC DNA]</scope>
    <source>
        <tissue evidence="4">Leaf</tissue>
    </source>
</reference>
<dbReference type="InterPro" id="IPR018247">
    <property type="entry name" value="EF_Hand_1_Ca_BS"/>
</dbReference>
<keyword evidence="1" id="KW-0106">Calcium</keyword>
<evidence type="ECO:0000313" key="4">
    <source>
        <dbReference type="EMBL" id="KAG0490385.1"/>
    </source>
</evidence>
<dbReference type="PANTHER" id="PTHR34574:SF10">
    <property type="entry name" value="OS09G0482800 PROTEIN"/>
    <property type="match status" value="1"/>
</dbReference>
<dbReference type="SMART" id="SM00054">
    <property type="entry name" value="EFh"/>
    <property type="match status" value="2"/>
</dbReference>
<dbReference type="Proteomes" id="UP000636800">
    <property type="component" value="Chromosome 3"/>
</dbReference>
<evidence type="ECO:0000313" key="3">
    <source>
        <dbReference type="EMBL" id="KAG0488667.1"/>
    </source>
</evidence>
<dbReference type="AlphaFoldDB" id="A0A835RDQ4"/>
<evidence type="ECO:0000313" key="5">
    <source>
        <dbReference type="Proteomes" id="UP000636800"/>
    </source>
</evidence>
<evidence type="ECO:0000259" key="2">
    <source>
        <dbReference type="PROSITE" id="PS50222"/>
    </source>
</evidence>
<dbReference type="PROSITE" id="PS00018">
    <property type="entry name" value="EF_HAND_1"/>
    <property type="match status" value="1"/>
</dbReference>
<comment type="caution">
    <text evidence="4">The sequence shown here is derived from an EMBL/GenBank/DDBJ whole genome shotgun (WGS) entry which is preliminary data.</text>
</comment>
<dbReference type="PANTHER" id="PTHR34574">
    <property type="entry name" value="CALCIUM-BINDING EF-HAND FAMILY PROTEIN-RELATED"/>
    <property type="match status" value="1"/>
</dbReference>
<dbReference type="OrthoDB" id="10374283at2759"/>
<dbReference type="SUPFAM" id="SSF47473">
    <property type="entry name" value="EF-hand"/>
    <property type="match status" value="1"/>
</dbReference>
<gene>
    <name evidence="4" type="ORF">HPP92_007248</name>
    <name evidence="3" type="ORF">HPP92_007478</name>
</gene>
<proteinExistence type="predicted"/>
<dbReference type="EMBL" id="JADCNM010000003">
    <property type="protein sequence ID" value="KAG0490385.1"/>
    <property type="molecule type" value="Genomic_DNA"/>
</dbReference>
<dbReference type="InterPro" id="IPR002048">
    <property type="entry name" value="EF_hand_dom"/>
</dbReference>
<dbReference type="Pfam" id="PF13499">
    <property type="entry name" value="EF-hand_7"/>
    <property type="match status" value="1"/>
</dbReference>
<accession>A0A835RDQ4</accession>
<protein>
    <recommendedName>
        <fullName evidence="2">EF-hand domain-containing protein</fullName>
    </recommendedName>
</protein>
<dbReference type="GO" id="GO:0005509">
    <property type="term" value="F:calcium ion binding"/>
    <property type="evidence" value="ECO:0007669"/>
    <property type="project" value="InterPro"/>
</dbReference>
<organism evidence="4 6">
    <name type="scientific">Vanilla planifolia</name>
    <name type="common">Vanilla</name>
    <dbReference type="NCBI Taxonomy" id="51239"/>
    <lineage>
        <taxon>Eukaryota</taxon>
        <taxon>Viridiplantae</taxon>
        <taxon>Streptophyta</taxon>
        <taxon>Embryophyta</taxon>
        <taxon>Tracheophyta</taxon>
        <taxon>Spermatophyta</taxon>
        <taxon>Magnoliopsida</taxon>
        <taxon>Liliopsida</taxon>
        <taxon>Asparagales</taxon>
        <taxon>Orchidaceae</taxon>
        <taxon>Vanilloideae</taxon>
        <taxon>Vanilleae</taxon>
        <taxon>Vanilla</taxon>
    </lineage>
</organism>
<dbReference type="Proteomes" id="UP000639772">
    <property type="component" value="Chromosome 3"/>
</dbReference>
<dbReference type="Gene3D" id="1.10.238.10">
    <property type="entry name" value="EF-hand"/>
    <property type="match status" value="1"/>
</dbReference>
<dbReference type="InterPro" id="IPR011992">
    <property type="entry name" value="EF-hand-dom_pair"/>
</dbReference>
<evidence type="ECO:0000313" key="6">
    <source>
        <dbReference type="Proteomes" id="UP000639772"/>
    </source>
</evidence>
<sequence length="121" mass="13669">MFLLRNGAIIHNFLGNEHTFRASVKKCFAGLDADRDGYISFAEMARELMSLRMLKTSLGVDGIALSHVEFRELHRDIFAGFDREGNSVVGLEEFEEEMRVMLKAVAGCLSLSEEKQKRAKI</sequence>
<dbReference type="EMBL" id="JADCNL010000003">
    <property type="protein sequence ID" value="KAG0488667.1"/>
    <property type="molecule type" value="Genomic_DNA"/>
</dbReference>
<dbReference type="PROSITE" id="PS50222">
    <property type="entry name" value="EF_HAND_2"/>
    <property type="match status" value="1"/>
</dbReference>
<name>A0A835RDQ4_VANPL</name>
<feature type="domain" description="EF-hand" evidence="2">
    <location>
        <begin position="19"/>
        <end position="54"/>
    </location>
</feature>
<keyword evidence="5" id="KW-1185">Reference proteome</keyword>